<gene>
    <name evidence="1" type="ORF">UFOVP1107_12</name>
    <name evidence="2" type="ORF">UFOVP1171_24</name>
    <name evidence="3" type="ORF">UFOVP1375_39</name>
    <name evidence="4" type="ORF">UFOVP1471_7</name>
</gene>
<reference evidence="3" key="1">
    <citation type="submission" date="2020-05" db="EMBL/GenBank/DDBJ databases">
        <authorList>
            <person name="Chiriac C."/>
            <person name="Salcher M."/>
            <person name="Ghai R."/>
            <person name="Kavagutti S V."/>
        </authorList>
    </citation>
    <scope>NUCLEOTIDE SEQUENCE</scope>
</reference>
<dbReference type="EMBL" id="LR797324">
    <property type="protein sequence ID" value="CAB4202845.1"/>
    <property type="molecule type" value="Genomic_DNA"/>
</dbReference>
<organism evidence="3">
    <name type="scientific">uncultured Caudovirales phage</name>
    <dbReference type="NCBI Taxonomy" id="2100421"/>
    <lineage>
        <taxon>Viruses</taxon>
        <taxon>Duplodnaviria</taxon>
        <taxon>Heunggongvirae</taxon>
        <taxon>Uroviricota</taxon>
        <taxon>Caudoviricetes</taxon>
        <taxon>Peduoviridae</taxon>
        <taxon>Maltschvirus</taxon>
        <taxon>Maltschvirus maltsch</taxon>
    </lineage>
</organism>
<proteinExistence type="predicted"/>
<sequence length="255" mass="25870">MLAYHNDPAIKSKLLADLQAHADADRLVKGQYWENGKGCAVGCTLHSLGAKGAAANHAEYETRLGIPQMLARLEDTIFEGLPNADAMRWPVRFSAAITPGADLSRVGWLWLHWLLTDGLPRVNDVAVTAAIKKCADVLLPLTRGQPVDRAADAAAYAAGAADAADAAARAAAYAAGAARAAYAAGAADAADAAARAAACAARAARAAADAADAAARAAACAARAANAAAGAADAADAAAYRRMADKLVQLLEDAE</sequence>
<evidence type="ECO:0000313" key="4">
    <source>
        <dbReference type="EMBL" id="CAB4214772.1"/>
    </source>
</evidence>
<dbReference type="EMBL" id="LR797417">
    <property type="protein sequence ID" value="CAB4214772.1"/>
    <property type="molecule type" value="Genomic_DNA"/>
</dbReference>
<dbReference type="EMBL" id="LR797050">
    <property type="protein sequence ID" value="CAB4183701.1"/>
    <property type="molecule type" value="Genomic_DNA"/>
</dbReference>
<protein>
    <submittedName>
        <fullName evidence="3">Uncharacterized protein</fullName>
    </submittedName>
</protein>
<dbReference type="EMBL" id="LR797118">
    <property type="protein sequence ID" value="CAB4187907.1"/>
    <property type="molecule type" value="Genomic_DNA"/>
</dbReference>
<accession>A0A6J5RZS8</accession>
<evidence type="ECO:0000313" key="2">
    <source>
        <dbReference type="EMBL" id="CAB4187907.1"/>
    </source>
</evidence>
<evidence type="ECO:0000313" key="1">
    <source>
        <dbReference type="EMBL" id="CAB4183701.1"/>
    </source>
</evidence>
<name>A0A6J5RZS8_9CAUD</name>
<evidence type="ECO:0000313" key="3">
    <source>
        <dbReference type="EMBL" id="CAB4202845.1"/>
    </source>
</evidence>